<evidence type="ECO:0000313" key="8">
    <source>
        <dbReference type="Proteomes" id="UP000264313"/>
    </source>
</evidence>
<name>A0A351R8Y2_9PROT</name>
<feature type="domain" description="RNA polymerase sigma factor 70 region 4 type 2" evidence="6">
    <location>
        <begin position="128"/>
        <end position="177"/>
    </location>
</feature>
<dbReference type="Gene3D" id="1.10.10.10">
    <property type="entry name" value="Winged helix-like DNA-binding domain superfamily/Winged helix DNA-binding domain"/>
    <property type="match status" value="1"/>
</dbReference>
<dbReference type="PANTHER" id="PTHR43133">
    <property type="entry name" value="RNA POLYMERASE ECF-TYPE SIGMA FACTO"/>
    <property type="match status" value="1"/>
</dbReference>
<comment type="similarity">
    <text evidence="1">Belongs to the sigma-70 factor family. ECF subfamily.</text>
</comment>
<evidence type="ECO:0000259" key="5">
    <source>
        <dbReference type="Pfam" id="PF04542"/>
    </source>
</evidence>
<evidence type="ECO:0000259" key="6">
    <source>
        <dbReference type="Pfam" id="PF08281"/>
    </source>
</evidence>
<proteinExistence type="inferred from homology"/>
<dbReference type="InterPro" id="IPR036388">
    <property type="entry name" value="WH-like_DNA-bd_sf"/>
</dbReference>
<evidence type="ECO:0000256" key="2">
    <source>
        <dbReference type="ARBA" id="ARBA00023015"/>
    </source>
</evidence>
<keyword evidence="2" id="KW-0805">Transcription regulation</keyword>
<dbReference type="STRING" id="1132855.GCA_000384255_01358"/>
<evidence type="ECO:0000256" key="1">
    <source>
        <dbReference type="ARBA" id="ARBA00010641"/>
    </source>
</evidence>
<dbReference type="InterPro" id="IPR014284">
    <property type="entry name" value="RNA_pol_sigma-70_dom"/>
</dbReference>
<dbReference type="CDD" id="cd06171">
    <property type="entry name" value="Sigma70_r4"/>
    <property type="match status" value="1"/>
</dbReference>
<dbReference type="EMBL" id="DNAA01000053">
    <property type="protein sequence ID" value="HBA08503.1"/>
    <property type="molecule type" value="Genomic_DNA"/>
</dbReference>
<evidence type="ECO:0000256" key="3">
    <source>
        <dbReference type="ARBA" id="ARBA00023082"/>
    </source>
</evidence>
<dbReference type="PANTHER" id="PTHR43133:SF64">
    <property type="entry name" value="ECF SIGMA FACTOR"/>
    <property type="match status" value="1"/>
</dbReference>
<gene>
    <name evidence="7" type="ORF">DCW48_02165</name>
</gene>
<accession>A0A351R8Y2</accession>
<dbReference type="InterPro" id="IPR007627">
    <property type="entry name" value="RNA_pol_sigma70_r2"/>
</dbReference>
<keyword evidence="4" id="KW-0804">Transcription</keyword>
<dbReference type="GO" id="GO:0016987">
    <property type="term" value="F:sigma factor activity"/>
    <property type="evidence" value="ECO:0007669"/>
    <property type="project" value="UniProtKB-KW"/>
</dbReference>
<comment type="caution">
    <text evidence="7">The sequence shown here is derived from an EMBL/GenBank/DDBJ whole genome shotgun (WGS) entry which is preliminary data.</text>
</comment>
<reference evidence="7 8" key="1">
    <citation type="journal article" date="2018" name="Nat. Biotechnol.">
        <title>A standardized bacterial taxonomy based on genome phylogeny substantially revises the tree of life.</title>
        <authorList>
            <person name="Parks D.H."/>
            <person name="Chuvochina M."/>
            <person name="Waite D.W."/>
            <person name="Rinke C."/>
            <person name="Skarshewski A."/>
            <person name="Chaumeil P.A."/>
            <person name="Hugenholtz P."/>
        </authorList>
    </citation>
    <scope>NUCLEOTIDE SEQUENCE [LARGE SCALE GENOMIC DNA]</scope>
    <source>
        <strain evidence="7">UBA9958</strain>
    </source>
</reference>
<dbReference type="InterPro" id="IPR013249">
    <property type="entry name" value="RNA_pol_sigma70_r4_t2"/>
</dbReference>
<dbReference type="GO" id="GO:0006352">
    <property type="term" value="P:DNA-templated transcription initiation"/>
    <property type="evidence" value="ECO:0007669"/>
    <property type="project" value="InterPro"/>
</dbReference>
<feature type="domain" description="RNA polymerase sigma-70 region 2" evidence="5">
    <location>
        <begin position="16"/>
        <end position="80"/>
    </location>
</feature>
<protein>
    <submittedName>
        <fullName evidence="7">RNA polymerase sigma factor</fullName>
    </submittedName>
</protein>
<dbReference type="NCBIfam" id="TIGR02937">
    <property type="entry name" value="sigma70-ECF"/>
    <property type="match status" value="1"/>
</dbReference>
<dbReference type="NCBIfam" id="NF006550">
    <property type="entry name" value="PRK09047.1"/>
    <property type="match status" value="1"/>
</dbReference>
<dbReference type="InterPro" id="IPR039425">
    <property type="entry name" value="RNA_pol_sigma-70-like"/>
</dbReference>
<keyword evidence="3" id="KW-0731">Sigma factor</keyword>
<dbReference type="Pfam" id="PF08281">
    <property type="entry name" value="Sigma70_r4_2"/>
    <property type="match status" value="1"/>
</dbReference>
<dbReference type="SUPFAM" id="SSF88659">
    <property type="entry name" value="Sigma3 and sigma4 domains of RNA polymerase sigma factors"/>
    <property type="match status" value="1"/>
</dbReference>
<dbReference type="AlphaFoldDB" id="A0A351R8Y2"/>
<sequence length="185" mass="21756">MERDFDKQYLSMNHFLADIEGRAFRMAQIATGNRDDALEIVQDTMMKLVQKYSHHQTSEWKALFYSILNSRILDWHRRQSVRNRFRSWLNWSDDEDEAVEDALAQHPIDTSHEPDIKLQDSQFMTGLNTALSALPLRQQQVFLLRVWEGLDINETAHIMQCSASSVKTHYARALEKLRGELEDYQ</sequence>
<dbReference type="SUPFAM" id="SSF88946">
    <property type="entry name" value="Sigma2 domain of RNA polymerase sigma factors"/>
    <property type="match status" value="1"/>
</dbReference>
<organism evidence="7 8">
    <name type="scientific">Methylotenera mobilis</name>
    <dbReference type="NCBI Taxonomy" id="359408"/>
    <lineage>
        <taxon>Bacteria</taxon>
        <taxon>Pseudomonadati</taxon>
        <taxon>Pseudomonadota</taxon>
        <taxon>Betaproteobacteria</taxon>
        <taxon>Nitrosomonadales</taxon>
        <taxon>Methylophilaceae</taxon>
        <taxon>Methylotenera</taxon>
    </lineage>
</organism>
<dbReference type="Gene3D" id="1.10.1740.10">
    <property type="match status" value="1"/>
</dbReference>
<dbReference type="Pfam" id="PF04542">
    <property type="entry name" value="Sigma70_r2"/>
    <property type="match status" value="1"/>
</dbReference>
<dbReference type="GO" id="GO:0003677">
    <property type="term" value="F:DNA binding"/>
    <property type="evidence" value="ECO:0007669"/>
    <property type="project" value="InterPro"/>
</dbReference>
<dbReference type="InterPro" id="IPR013325">
    <property type="entry name" value="RNA_pol_sigma_r2"/>
</dbReference>
<evidence type="ECO:0000313" key="7">
    <source>
        <dbReference type="EMBL" id="HBA08503.1"/>
    </source>
</evidence>
<evidence type="ECO:0000256" key="4">
    <source>
        <dbReference type="ARBA" id="ARBA00023163"/>
    </source>
</evidence>
<dbReference type="InterPro" id="IPR013324">
    <property type="entry name" value="RNA_pol_sigma_r3/r4-like"/>
</dbReference>
<dbReference type="Proteomes" id="UP000264313">
    <property type="component" value="Unassembled WGS sequence"/>
</dbReference>